<name>A0A1J5R7V6_9ZZZZ</name>
<accession>A0A1J5R7V6</accession>
<dbReference type="AlphaFoldDB" id="A0A1J5R7V6"/>
<evidence type="ECO:0000313" key="2">
    <source>
        <dbReference type="EMBL" id="OIQ92088.1"/>
    </source>
</evidence>
<dbReference type="EMBL" id="MLJW01000241">
    <property type="protein sequence ID" value="OIQ92088.1"/>
    <property type="molecule type" value="Genomic_DNA"/>
</dbReference>
<reference evidence="2" key="1">
    <citation type="submission" date="2016-10" db="EMBL/GenBank/DDBJ databases">
        <title>Sequence of Gallionella enrichment culture.</title>
        <authorList>
            <person name="Poehlein A."/>
            <person name="Muehling M."/>
            <person name="Daniel R."/>
        </authorList>
    </citation>
    <scope>NUCLEOTIDE SEQUENCE</scope>
</reference>
<evidence type="ECO:0000256" key="1">
    <source>
        <dbReference type="SAM" id="MobiDB-lite"/>
    </source>
</evidence>
<sequence>MKAIAPCLLALGLAAALPLLSLADDAAATPTQGDTTSSGDAIQVSGPTSHMSSALSAALTAELPKYQPPPKVKPKTLKPVQADEEDPGLEEADADGSSELAADQPKNKIIRLPKYVVEGDRPPVFRESDIYTKKGLAMLAMDRYLSSFDRNVLNRFTIPFFGISAADRATQMYYEDQRLKDMADVKTQAANAAAAGESAESKYLLKESNRTFIRSGGMDWTSLDNSSGP</sequence>
<feature type="compositionally biased region" description="Acidic residues" evidence="1">
    <location>
        <begin position="82"/>
        <end position="96"/>
    </location>
</feature>
<comment type="caution">
    <text evidence="2">The sequence shown here is derived from an EMBL/GenBank/DDBJ whole genome shotgun (WGS) entry which is preliminary data.</text>
</comment>
<gene>
    <name evidence="2" type="ORF">GALL_260070</name>
</gene>
<organism evidence="2">
    <name type="scientific">mine drainage metagenome</name>
    <dbReference type="NCBI Taxonomy" id="410659"/>
    <lineage>
        <taxon>unclassified sequences</taxon>
        <taxon>metagenomes</taxon>
        <taxon>ecological metagenomes</taxon>
    </lineage>
</organism>
<feature type="region of interest" description="Disordered" evidence="1">
    <location>
        <begin position="63"/>
        <end position="103"/>
    </location>
</feature>
<feature type="region of interest" description="Disordered" evidence="1">
    <location>
        <begin position="28"/>
        <end position="48"/>
    </location>
</feature>
<feature type="compositionally biased region" description="Polar residues" evidence="1">
    <location>
        <begin position="29"/>
        <end position="48"/>
    </location>
</feature>
<proteinExistence type="predicted"/>
<protein>
    <submittedName>
        <fullName evidence="2">Uncharacterized protein</fullName>
    </submittedName>
</protein>